<dbReference type="Gene3D" id="1.10.357.10">
    <property type="entry name" value="Tetracycline Repressor, domain 2"/>
    <property type="match status" value="1"/>
</dbReference>
<dbReference type="InterPro" id="IPR036271">
    <property type="entry name" value="Tet_transcr_reg_TetR-rel_C_sf"/>
</dbReference>
<protein>
    <submittedName>
        <fullName evidence="6">TetR/AcrR family transcriptional regulator</fullName>
    </submittedName>
</protein>
<dbReference type="SUPFAM" id="SSF46689">
    <property type="entry name" value="Homeodomain-like"/>
    <property type="match status" value="1"/>
</dbReference>
<dbReference type="PROSITE" id="PS50977">
    <property type="entry name" value="HTH_TETR_2"/>
    <property type="match status" value="1"/>
</dbReference>
<evidence type="ECO:0000256" key="3">
    <source>
        <dbReference type="ARBA" id="ARBA00023163"/>
    </source>
</evidence>
<keyword evidence="2 4" id="KW-0238">DNA-binding</keyword>
<feature type="DNA-binding region" description="H-T-H motif" evidence="4">
    <location>
        <begin position="27"/>
        <end position="46"/>
    </location>
</feature>
<keyword evidence="1" id="KW-0805">Transcription regulation</keyword>
<name>A0ABZ1ZZ68_STRNV</name>
<organism evidence="6 7">
    <name type="scientific">Streptomyces niveus</name>
    <name type="common">Streptomyces spheroides</name>
    <dbReference type="NCBI Taxonomy" id="193462"/>
    <lineage>
        <taxon>Bacteria</taxon>
        <taxon>Bacillati</taxon>
        <taxon>Actinomycetota</taxon>
        <taxon>Actinomycetes</taxon>
        <taxon>Kitasatosporales</taxon>
        <taxon>Streptomycetaceae</taxon>
        <taxon>Streptomyces</taxon>
    </lineage>
</organism>
<evidence type="ECO:0000313" key="6">
    <source>
        <dbReference type="EMBL" id="WUX51762.1"/>
    </source>
</evidence>
<evidence type="ECO:0000313" key="7">
    <source>
        <dbReference type="Proteomes" id="UP001432209"/>
    </source>
</evidence>
<accession>A0ABZ1ZZ68</accession>
<dbReference type="RefSeq" id="WP_329075435.1">
    <property type="nucleotide sequence ID" value="NZ_CP109393.1"/>
</dbReference>
<evidence type="ECO:0000256" key="1">
    <source>
        <dbReference type="ARBA" id="ARBA00023015"/>
    </source>
</evidence>
<dbReference type="PANTHER" id="PTHR30055:SF234">
    <property type="entry name" value="HTH-TYPE TRANSCRIPTIONAL REGULATOR BETI"/>
    <property type="match status" value="1"/>
</dbReference>
<dbReference type="InterPro" id="IPR001647">
    <property type="entry name" value="HTH_TetR"/>
</dbReference>
<dbReference type="Proteomes" id="UP001432209">
    <property type="component" value="Chromosome"/>
</dbReference>
<dbReference type="PANTHER" id="PTHR30055">
    <property type="entry name" value="HTH-TYPE TRANSCRIPTIONAL REGULATOR RUTR"/>
    <property type="match status" value="1"/>
</dbReference>
<feature type="domain" description="HTH tetR-type" evidence="5">
    <location>
        <begin position="2"/>
        <end position="64"/>
    </location>
</feature>
<keyword evidence="7" id="KW-1185">Reference proteome</keyword>
<dbReference type="InterPro" id="IPR009057">
    <property type="entry name" value="Homeodomain-like_sf"/>
</dbReference>
<dbReference type="Pfam" id="PF00440">
    <property type="entry name" value="TetR_N"/>
    <property type="match status" value="1"/>
</dbReference>
<evidence type="ECO:0000256" key="4">
    <source>
        <dbReference type="PROSITE-ProRule" id="PRU00335"/>
    </source>
</evidence>
<proteinExistence type="predicted"/>
<dbReference type="SUPFAM" id="SSF48498">
    <property type="entry name" value="Tetracyclin repressor-like, C-terminal domain"/>
    <property type="match status" value="1"/>
</dbReference>
<evidence type="ECO:0000256" key="2">
    <source>
        <dbReference type="ARBA" id="ARBA00023125"/>
    </source>
</evidence>
<gene>
    <name evidence="6" type="ORF">OG442_09555</name>
</gene>
<reference evidence="6" key="1">
    <citation type="submission" date="2022-10" db="EMBL/GenBank/DDBJ databases">
        <title>The complete genomes of actinobacterial strains from the NBC collection.</title>
        <authorList>
            <person name="Joergensen T.S."/>
            <person name="Alvarez Arevalo M."/>
            <person name="Sterndorff E.B."/>
            <person name="Faurdal D."/>
            <person name="Vuksanovic O."/>
            <person name="Mourched A.-S."/>
            <person name="Charusanti P."/>
            <person name="Shaw S."/>
            <person name="Blin K."/>
            <person name="Weber T."/>
        </authorList>
    </citation>
    <scope>NUCLEOTIDE SEQUENCE</scope>
    <source>
        <strain evidence="6">NBC_01432</strain>
    </source>
</reference>
<sequence length="212" mass="22892">MSDTRSRIVGEAMRLFGELGYTATTIAKIEEAAGLSPGSGALYKHFRSKKDILSVGLRERIRTKDALTALLSTEAPPQAAASTTPRALMRAVAKSGLERLAYERDVNRILVRDLAAFPELLEEFRTAEVARNHAALTELLQARASTHATADAPDTDWSAVAAILQDALSHYWLMADIYGGTHPTGVTEDAYLDTLTDLALALVVAPSPKEES</sequence>
<dbReference type="InterPro" id="IPR050109">
    <property type="entry name" value="HTH-type_TetR-like_transc_reg"/>
</dbReference>
<evidence type="ECO:0000259" key="5">
    <source>
        <dbReference type="PROSITE" id="PS50977"/>
    </source>
</evidence>
<dbReference type="EMBL" id="CP109495">
    <property type="protein sequence ID" value="WUX51762.1"/>
    <property type="molecule type" value="Genomic_DNA"/>
</dbReference>
<dbReference type="Gene3D" id="1.10.10.60">
    <property type="entry name" value="Homeodomain-like"/>
    <property type="match status" value="1"/>
</dbReference>
<keyword evidence="3" id="KW-0804">Transcription</keyword>